<dbReference type="Proteomes" id="UP000490939">
    <property type="component" value="Unassembled WGS sequence"/>
</dbReference>
<gene>
    <name evidence="1" type="ORF">EG327_007555</name>
</gene>
<keyword evidence="2" id="KW-1185">Reference proteome</keyword>
<sequence>MVDLWNTMEYDTYKQLVEATRPTSTDNSLDEDNTFLPSIPAPKGIPSVFSLFSPAVTPFKFDKKALSFQKMVESGSKFKTIAARHMHAKALVAHIVNLTKEQWNICYKHTKLGASQEFGNALNGSTFVVYTNYSNWFRLHARPPILSDLLEIYTYRPTNSAGYNSTPMLNPIVLKTLRDRILTKKIQSD</sequence>
<reference evidence="1 2" key="1">
    <citation type="submission" date="2019-07" db="EMBL/GenBank/DDBJ databases">
        <title>Venturia inaequalis Genome Resource.</title>
        <authorList>
            <person name="Lichtner F.J."/>
        </authorList>
    </citation>
    <scope>NUCLEOTIDE SEQUENCE [LARGE SCALE GENOMIC DNA]</scope>
    <source>
        <strain evidence="1 2">DMI_063113</strain>
    </source>
</reference>
<dbReference type="AlphaFoldDB" id="A0A8H3YIM2"/>
<proteinExistence type="predicted"/>
<name>A0A8H3YIM2_VENIN</name>
<dbReference type="EMBL" id="WNWR01004568">
    <property type="protein sequence ID" value="KAE9961088.1"/>
    <property type="molecule type" value="Genomic_DNA"/>
</dbReference>
<organism evidence="1 2">
    <name type="scientific">Venturia inaequalis</name>
    <name type="common">Apple scab fungus</name>
    <dbReference type="NCBI Taxonomy" id="5025"/>
    <lineage>
        <taxon>Eukaryota</taxon>
        <taxon>Fungi</taxon>
        <taxon>Dikarya</taxon>
        <taxon>Ascomycota</taxon>
        <taxon>Pezizomycotina</taxon>
        <taxon>Dothideomycetes</taxon>
        <taxon>Pleosporomycetidae</taxon>
        <taxon>Venturiales</taxon>
        <taxon>Venturiaceae</taxon>
        <taxon>Venturia</taxon>
    </lineage>
</organism>
<accession>A0A8H3YIM2</accession>
<protein>
    <submittedName>
        <fullName evidence="1">Uncharacterized protein</fullName>
    </submittedName>
</protein>
<comment type="caution">
    <text evidence="1">The sequence shown here is derived from an EMBL/GenBank/DDBJ whole genome shotgun (WGS) entry which is preliminary data.</text>
</comment>
<evidence type="ECO:0000313" key="1">
    <source>
        <dbReference type="EMBL" id="KAE9961088.1"/>
    </source>
</evidence>
<evidence type="ECO:0000313" key="2">
    <source>
        <dbReference type="Proteomes" id="UP000490939"/>
    </source>
</evidence>